<gene>
    <name evidence="2" type="ORF">SAMN05660991_01998</name>
</gene>
<keyword evidence="1" id="KW-0472">Membrane</keyword>
<proteinExistence type="predicted"/>
<evidence type="ECO:0000313" key="2">
    <source>
        <dbReference type="EMBL" id="SEO84782.1"/>
    </source>
</evidence>
<feature type="transmembrane region" description="Helical" evidence="1">
    <location>
        <begin position="123"/>
        <end position="142"/>
    </location>
</feature>
<sequence>MALWIVISLAVAVLAPLTAFFVGGRRFWATVGERAPDGLLERHGLEAGDTLAVQRAMARGRRAEEPRIRPAVVEWAGSTLAAVEESERLHARRRAVAAALTALGAVALVLAVVLGLTDGGAGGGFWLVVVLSLGLLLNLVVLPRVLRRNLRRAVSSNA</sequence>
<protein>
    <submittedName>
        <fullName evidence="2">Uncharacterized protein</fullName>
    </submittedName>
</protein>
<keyword evidence="1" id="KW-0812">Transmembrane</keyword>
<dbReference type="EMBL" id="FOEE01000005">
    <property type="protein sequence ID" value="SEO84782.1"/>
    <property type="molecule type" value="Genomic_DNA"/>
</dbReference>
<dbReference type="Proteomes" id="UP000198960">
    <property type="component" value="Unassembled WGS sequence"/>
</dbReference>
<name>A0A1H8T1J9_9ACTN</name>
<evidence type="ECO:0000256" key="1">
    <source>
        <dbReference type="SAM" id="Phobius"/>
    </source>
</evidence>
<keyword evidence="1" id="KW-1133">Transmembrane helix</keyword>
<dbReference type="STRING" id="673521.SAMN05660991_01998"/>
<feature type="transmembrane region" description="Helical" evidence="1">
    <location>
        <begin position="6"/>
        <end position="24"/>
    </location>
</feature>
<keyword evidence="3" id="KW-1185">Reference proteome</keyword>
<organism evidence="2 3">
    <name type="scientific">Trujillonella endophytica</name>
    <dbReference type="NCBI Taxonomy" id="673521"/>
    <lineage>
        <taxon>Bacteria</taxon>
        <taxon>Bacillati</taxon>
        <taxon>Actinomycetota</taxon>
        <taxon>Actinomycetes</taxon>
        <taxon>Geodermatophilales</taxon>
        <taxon>Geodermatophilaceae</taxon>
        <taxon>Trujillonella</taxon>
    </lineage>
</organism>
<dbReference type="AlphaFoldDB" id="A0A1H8T1J9"/>
<feature type="transmembrane region" description="Helical" evidence="1">
    <location>
        <begin position="95"/>
        <end position="117"/>
    </location>
</feature>
<dbReference type="OrthoDB" id="5197400at2"/>
<dbReference type="RefSeq" id="WP_091942626.1">
    <property type="nucleotide sequence ID" value="NZ_FOEE01000005.1"/>
</dbReference>
<reference evidence="3" key="1">
    <citation type="submission" date="2016-10" db="EMBL/GenBank/DDBJ databases">
        <authorList>
            <person name="Varghese N."/>
            <person name="Submissions S."/>
        </authorList>
    </citation>
    <scope>NUCLEOTIDE SEQUENCE [LARGE SCALE GENOMIC DNA]</scope>
    <source>
        <strain evidence="3">DSM 45413</strain>
    </source>
</reference>
<evidence type="ECO:0000313" key="3">
    <source>
        <dbReference type="Proteomes" id="UP000198960"/>
    </source>
</evidence>
<accession>A0A1H8T1J9</accession>